<sequence length="36" mass="4284">MSKIEEIISHIFSKIIAYDSSNYVYLGYNLLMILDW</sequence>
<evidence type="ECO:0000313" key="1">
    <source>
        <dbReference type="EMBL" id="SVB78849.1"/>
    </source>
</evidence>
<dbReference type="AlphaFoldDB" id="A0A382GV63"/>
<organism evidence="1">
    <name type="scientific">marine metagenome</name>
    <dbReference type="NCBI Taxonomy" id="408172"/>
    <lineage>
        <taxon>unclassified sequences</taxon>
        <taxon>metagenomes</taxon>
        <taxon>ecological metagenomes</taxon>
    </lineage>
</organism>
<protein>
    <submittedName>
        <fullName evidence="1">Uncharacterized protein</fullName>
    </submittedName>
</protein>
<name>A0A382GV63_9ZZZZ</name>
<dbReference type="EMBL" id="UINC01057559">
    <property type="protein sequence ID" value="SVB78849.1"/>
    <property type="molecule type" value="Genomic_DNA"/>
</dbReference>
<gene>
    <name evidence="1" type="ORF">METZ01_LOCUS231703</name>
</gene>
<accession>A0A382GV63</accession>
<proteinExistence type="predicted"/>
<reference evidence="1" key="1">
    <citation type="submission" date="2018-05" db="EMBL/GenBank/DDBJ databases">
        <authorList>
            <person name="Lanie J.A."/>
            <person name="Ng W.-L."/>
            <person name="Kazmierczak K.M."/>
            <person name="Andrzejewski T.M."/>
            <person name="Davidsen T.M."/>
            <person name="Wayne K.J."/>
            <person name="Tettelin H."/>
            <person name="Glass J.I."/>
            <person name="Rusch D."/>
            <person name="Podicherti R."/>
            <person name="Tsui H.-C.T."/>
            <person name="Winkler M.E."/>
        </authorList>
    </citation>
    <scope>NUCLEOTIDE SEQUENCE</scope>
</reference>